<keyword evidence="10 14" id="KW-0067">ATP-binding</keyword>
<gene>
    <name evidence="16" type="ORF">F8O04_06755</name>
</gene>
<dbReference type="CDD" id="cd02064">
    <property type="entry name" value="FAD_synthetase_N"/>
    <property type="match status" value="1"/>
</dbReference>
<keyword evidence="9 14" id="KW-0274">FAD</keyword>
<dbReference type="OrthoDB" id="9803667at2"/>
<dbReference type="EC" id="2.7.1.26" evidence="14"/>
<comment type="pathway">
    <text evidence="2 14">Cofactor biosynthesis; FMN biosynthesis; FMN from riboflavin (ATP route): step 1/1.</text>
</comment>
<comment type="caution">
    <text evidence="16">The sequence shown here is derived from an EMBL/GenBank/DDBJ whole genome shotgun (WGS) entry which is preliminary data.</text>
</comment>
<evidence type="ECO:0000256" key="11">
    <source>
        <dbReference type="ARBA" id="ARBA00023268"/>
    </source>
</evidence>
<organism evidence="16 17">
    <name type="scientific">Pseudoclavibacter endophyticus</name>
    <dbReference type="NCBI Taxonomy" id="1778590"/>
    <lineage>
        <taxon>Bacteria</taxon>
        <taxon>Bacillati</taxon>
        <taxon>Actinomycetota</taxon>
        <taxon>Actinomycetes</taxon>
        <taxon>Micrococcales</taxon>
        <taxon>Microbacteriaceae</taxon>
        <taxon>Pseudoclavibacter</taxon>
    </lineage>
</organism>
<comment type="catalytic activity">
    <reaction evidence="13 14">
        <text>FMN + ATP + H(+) = FAD + diphosphate</text>
        <dbReference type="Rhea" id="RHEA:17237"/>
        <dbReference type="ChEBI" id="CHEBI:15378"/>
        <dbReference type="ChEBI" id="CHEBI:30616"/>
        <dbReference type="ChEBI" id="CHEBI:33019"/>
        <dbReference type="ChEBI" id="CHEBI:57692"/>
        <dbReference type="ChEBI" id="CHEBI:58210"/>
        <dbReference type="EC" id="2.7.7.2"/>
    </reaction>
</comment>
<keyword evidence="5 14" id="KW-0808">Transferase</keyword>
<dbReference type="NCBIfam" id="TIGR00083">
    <property type="entry name" value="ribF"/>
    <property type="match status" value="1"/>
</dbReference>
<dbReference type="EMBL" id="WBJY01000001">
    <property type="protein sequence ID" value="KAB1649918.1"/>
    <property type="molecule type" value="Genomic_DNA"/>
</dbReference>
<dbReference type="InterPro" id="IPR002606">
    <property type="entry name" value="Riboflavin_kinase_bac"/>
</dbReference>
<sequence length="311" mass="34147">MYVITDLSEVPSDVAPSAITIGKFDGLHHGHLWVVSQLHDEARARGLNPVVVTFDRHPAAVLAPETAPPPIVSTRQKLDLLRRQGLAATIVVPFTPEFARLSPREFVERLLVKQLGVKLLLVGRDFRFGKGGEGDVEFLRGHAAEFGYELIVTRDEQGPGDRRASSTWVRELLEVGDVRTVTEVLGRYHVLAGEIVHGAKRGREIGFPTANLSPDLEGLIPGDGVYAGWFHDGDAVYPTAVSIGNNPTFDGVPQKQVEAYVIGENLDLYGRRVQIALVERLRSMVKFEGIGPLKAQLERDVETTKRILGIA</sequence>
<comment type="similarity">
    <text evidence="14">Belongs to the ribF family.</text>
</comment>
<dbReference type="GO" id="GO:0008531">
    <property type="term" value="F:riboflavin kinase activity"/>
    <property type="evidence" value="ECO:0007669"/>
    <property type="project" value="UniProtKB-UniRule"/>
</dbReference>
<dbReference type="AlphaFoldDB" id="A0A6H9WP82"/>
<dbReference type="UniPathway" id="UPA00277">
    <property type="reaction ID" value="UER00407"/>
</dbReference>
<feature type="domain" description="Riboflavin kinase" evidence="15">
    <location>
        <begin position="184"/>
        <end position="309"/>
    </location>
</feature>
<dbReference type="NCBIfam" id="NF004160">
    <property type="entry name" value="PRK05627.1-3"/>
    <property type="match status" value="1"/>
</dbReference>
<proteinExistence type="inferred from homology"/>
<evidence type="ECO:0000256" key="4">
    <source>
        <dbReference type="ARBA" id="ARBA00022643"/>
    </source>
</evidence>
<name>A0A6H9WP82_9MICO</name>
<dbReference type="Pfam" id="PF06574">
    <property type="entry name" value="FAD_syn"/>
    <property type="match status" value="1"/>
</dbReference>
<evidence type="ECO:0000256" key="3">
    <source>
        <dbReference type="ARBA" id="ARBA00022630"/>
    </source>
</evidence>
<evidence type="ECO:0000256" key="7">
    <source>
        <dbReference type="ARBA" id="ARBA00022741"/>
    </source>
</evidence>
<comment type="catalytic activity">
    <reaction evidence="12 14">
        <text>riboflavin + ATP = FMN + ADP + H(+)</text>
        <dbReference type="Rhea" id="RHEA:14357"/>
        <dbReference type="ChEBI" id="CHEBI:15378"/>
        <dbReference type="ChEBI" id="CHEBI:30616"/>
        <dbReference type="ChEBI" id="CHEBI:57986"/>
        <dbReference type="ChEBI" id="CHEBI:58210"/>
        <dbReference type="ChEBI" id="CHEBI:456216"/>
        <dbReference type="EC" id="2.7.1.26"/>
    </reaction>
</comment>
<dbReference type="SMART" id="SM00904">
    <property type="entry name" value="Flavokinase"/>
    <property type="match status" value="1"/>
</dbReference>
<dbReference type="GO" id="GO:0005524">
    <property type="term" value="F:ATP binding"/>
    <property type="evidence" value="ECO:0007669"/>
    <property type="project" value="UniProtKB-UniRule"/>
</dbReference>
<dbReference type="RefSeq" id="WP_158028502.1">
    <property type="nucleotide sequence ID" value="NZ_BMHG01000001.1"/>
</dbReference>
<keyword evidence="17" id="KW-1185">Reference proteome</keyword>
<dbReference type="InterPro" id="IPR015865">
    <property type="entry name" value="Riboflavin_kinase_bac/euk"/>
</dbReference>
<evidence type="ECO:0000313" key="16">
    <source>
        <dbReference type="EMBL" id="KAB1649918.1"/>
    </source>
</evidence>
<dbReference type="UniPathway" id="UPA00276">
    <property type="reaction ID" value="UER00406"/>
</dbReference>
<dbReference type="GO" id="GO:0009231">
    <property type="term" value="P:riboflavin biosynthetic process"/>
    <property type="evidence" value="ECO:0007669"/>
    <property type="project" value="InterPro"/>
</dbReference>
<evidence type="ECO:0000256" key="2">
    <source>
        <dbReference type="ARBA" id="ARBA00005201"/>
    </source>
</evidence>
<dbReference type="SUPFAM" id="SSF52374">
    <property type="entry name" value="Nucleotidylyl transferase"/>
    <property type="match status" value="1"/>
</dbReference>
<evidence type="ECO:0000256" key="12">
    <source>
        <dbReference type="ARBA" id="ARBA00047880"/>
    </source>
</evidence>
<dbReference type="PIRSF" id="PIRSF004491">
    <property type="entry name" value="FAD_Synth"/>
    <property type="match status" value="1"/>
</dbReference>
<evidence type="ECO:0000256" key="10">
    <source>
        <dbReference type="ARBA" id="ARBA00022840"/>
    </source>
</evidence>
<keyword evidence="11" id="KW-0511">Multifunctional enzyme</keyword>
<evidence type="ECO:0000313" key="17">
    <source>
        <dbReference type="Proteomes" id="UP000431744"/>
    </source>
</evidence>
<evidence type="ECO:0000256" key="13">
    <source>
        <dbReference type="ARBA" id="ARBA00049494"/>
    </source>
</evidence>
<dbReference type="PANTHER" id="PTHR22749:SF6">
    <property type="entry name" value="RIBOFLAVIN KINASE"/>
    <property type="match status" value="1"/>
</dbReference>
<keyword evidence="7 14" id="KW-0547">Nucleotide-binding</keyword>
<keyword evidence="4 14" id="KW-0288">FMN</keyword>
<dbReference type="Pfam" id="PF01687">
    <property type="entry name" value="Flavokinase"/>
    <property type="match status" value="1"/>
</dbReference>
<accession>A0A6H9WP82</accession>
<dbReference type="InterPro" id="IPR023468">
    <property type="entry name" value="Riboflavin_kinase"/>
</dbReference>
<evidence type="ECO:0000256" key="1">
    <source>
        <dbReference type="ARBA" id="ARBA00004726"/>
    </source>
</evidence>
<dbReference type="Proteomes" id="UP000431744">
    <property type="component" value="Unassembled WGS sequence"/>
</dbReference>
<dbReference type="FunFam" id="3.40.50.620:FF:000021">
    <property type="entry name" value="Riboflavin biosynthesis protein"/>
    <property type="match status" value="1"/>
</dbReference>
<evidence type="ECO:0000256" key="9">
    <source>
        <dbReference type="ARBA" id="ARBA00022827"/>
    </source>
</evidence>
<dbReference type="Gene3D" id="2.40.30.30">
    <property type="entry name" value="Riboflavin kinase-like"/>
    <property type="match status" value="1"/>
</dbReference>
<dbReference type="InterPro" id="IPR014729">
    <property type="entry name" value="Rossmann-like_a/b/a_fold"/>
</dbReference>
<comment type="pathway">
    <text evidence="1 14">Cofactor biosynthesis; FAD biosynthesis; FAD from FMN: step 1/1.</text>
</comment>
<dbReference type="Gene3D" id="3.40.50.620">
    <property type="entry name" value="HUPs"/>
    <property type="match status" value="1"/>
</dbReference>
<dbReference type="InterPro" id="IPR023465">
    <property type="entry name" value="Riboflavin_kinase_dom_sf"/>
</dbReference>
<dbReference type="PANTHER" id="PTHR22749">
    <property type="entry name" value="RIBOFLAVIN KINASE/FMN ADENYLYLTRANSFERASE"/>
    <property type="match status" value="1"/>
</dbReference>
<dbReference type="GO" id="GO:0006747">
    <property type="term" value="P:FAD biosynthetic process"/>
    <property type="evidence" value="ECO:0007669"/>
    <property type="project" value="UniProtKB-UniRule"/>
</dbReference>
<dbReference type="InterPro" id="IPR015864">
    <property type="entry name" value="FAD_synthase"/>
</dbReference>
<evidence type="ECO:0000259" key="15">
    <source>
        <dbReference type="SMART" id="SM00904"/>
    </source>
</evidence>
<protein>
    <recommendedName>
        <fullName evidence="14">Riboflavin biosynthesis protein</fullName>
    </recommendedName>
    <domain>
        <recommendedName>
            <fullName evidence="14">Riboflavin kinase</fullName>
            <ecNumber evidence="14">2.7.1.26</ecNumber>
        </recommendedName>
        <alternativeName>
            <fullName evidence="14">Flavokinase</fullName>
        </alternativeName>
    </domain>
    <domain>
        <recommendedName>
            <fullName evidence="14">FMN adenylyltransferase</fullName>
            <ecNumber evidence="14">2.7.7.2</ecNumber>
        </recommendedName>
        <alternativeName>
            <fullName evidence="14">FAD pyrophosphorylase</fullName>
        </alternativeName>
        <alternativeName>
            <fullName evidence="14">FAD synthase</fullName>
        </alternativeName>
    </domain>
</protein>
<evidence type="ECO:0000256" key="14">
    <source>
        <dbReference type="PIRNR" id="PIRNR004491"/>
    </source>
</evidence>
<dbReference type="GO" id="GO:0009398">
    <property type="term" value="P:FMN biosynthetic process"/>
    <property type="evidence" value="ECO:0007669"/>
    <property type="project" value="UniProtKB-UniRule"/>
</dbReference>
<dbReference type="GO" id="GO:0003919">
    <property type="term" value="F:FMN adenylyltransferase activity"/>
    <property type="evidence" value="ECO:0007669"/>
    <property type="project" value="UniProtKB-UniRule"/>
</dbReference>
<keyword evidence="3 14" id="KW-0285">Flavoprotein</keyword>
<dbReference type="EC" id="2.7.7.2" evidence="14"/>
<keyword evidence="6 14" id="KW-0548">Nucleotidyltransferase</keyword>
<evidence type="ECO:0000256" key="6">
    <source>
        <dbReference type="ARBA" id="ARBA00022695"/>
    </source>
</evidence>
<dbReference type="SUPFAM" id="SSF82114">
    <property type="entry name" value="Riboflavin kinase-like"/>
    <property type="match status" value="1"/>
</dbReference>
<evidence type="ECO:0000256" key="5">
    <source>
        <dbReference type="ARBA" id="ARBA00022679"/>
    </source>
</evidence>
<reference evidence="16 17" key="1">
    <citation type="submission" date="2019-09" db="EMBL/GenBank/DDBJ databases">
        <title>Phylogeny of genus Pseudoclavibacter and closely related genus.</title>
        <authorList>
            <person name="Li Y."/>
        </authorList>
    </citation>
    <scope>NUCLEOTIDE SEQUENCE [LARGE SCALE GENOMIC DNA]</scope>
    <source>
        <strain evidence="16 17">EGI 60007</strain>
    </source>
</reference>
<keyword evidence="8 14" id="KW-0418">Kinase</keyword>
<evidence type="ECO:0000256" key="8">
    <source>
        <dbReference type="ARBA" id="ARBA00022777"/>
    </source>
</evidence>